<comment type="caution">
    <text evidence="1">The sequence shown here is derived from an EMBL/GenBank/DDBJ whole genome shotgun (WGS) entry which is preliminary data.</text>
</comment>
<dbReference type="Proteomes" id="UP001143856">
    <property type="component" value="Unassembled WGS sequence"/>
</dbReference>
<evidence type="ECO:0000313" key="1">
    <source>
        <dbReference type="EMBL" id="KAJ2977593.1"/>
    </source>
</evidence>
<name>A0ACC1NEY8_9PEZI</name>
<sequence length="105" mass="10980">MDTNSEPAATNKVTARAPSVRSALGSEGIVSYLRHELGVHHLILGGIATSGAIIGTMSHGTDINFVVTVVGDACWDQNTQVHSDLINTVIPSLAWVASGSLNSLW</sequence>
<proteinExistence type="predicted"/>
<keyword evidence="2" id="KW-1185">Reference proteome</keyword>
<organism evidence="1 2">
    <name type="scientific">Xylaria curta</name>
    <dbReference type="NCBI Taxonomy" id="42375"/>
    <lineage>
        <taxon>Eukaryota</taxon>
        <taxon>Fungi</taxon>
        <taxon>Dikarya</taxon>
        <taxon>Ascomycota</taxon>
        <taxon>Pezizomycotina</taxon>
        <taxon>Sordariomycetes</taxon>
        <taxon>Xylariomycetidae</taxon>
        <taxon>Xylariales</taxon>
        <taxon>Xylariaceae</taxon>
        <taxon>Xylaria</taxon>
    </lineage>
</organism>
<gene>
    <name evidence="1" type="ORF">NUW58_g7762</name>
</gene>
<protein>
    <submittedName>
        <fullName evidence="1">Uncharacterized protein</fullName>
    </submittedName>
</protein>
<dbReference type="EMBL" id="JAPDGR010002113">
    <property type="protein sequence ID" value="KAJ2977593.1"/>
    <property type="molecule type" value="Genomic_DNA"/>
</dbReference>
<accession>A0ACC1NEY8</accession>
<reference evidence="1" key="1">
    <citation type="submission" date="2022-10" db="EMBL/GenBank/DDBJ databases">
        <title>Genome Sequence of Xylaria curta.</title>
        <authorList>
            <person name="Buettner E."/>
        </authorList>
    </citation>
    <scope>NUCLEOTIDE SEQUENCE</scope>
    <source>
        <strain evidence="1">Babe10</strain>
    </source>
</reference>
<evidence type="ECO:0000313" key="2">
    <source>
        <dbReference type="Proteomes" id="UP001143856"/>
    </source>
</evidence>